<comment type="caution">
    <text evidence="2">The sequence shown here is derived from an EMBL/GenBank/DDBJ whole genome shotgun (WGS) entry which is preliminary data.</text>
</comment>
<proteinExistence type="predicted"/>
<dbReference type="InterPro" id="IPR000182">
    <property type="entry name" value="GNAT_dom"/>
</dbReference>
<dbReference type="EMBL" id="BBLT01000003">
    <property type="protein sequence ID" value="GAL84666.1"/>
    <property type="molecule type" value="Genomic_DNA"/>
</dbReference>
<dbReference type="PANTHER" id="PTHR43617">
    <property type="entry name" value="L-AMINO ACID N-ACETYLTRANSFERASE"/>
    <property type="match status" value="1"/>
</dbReference>
<dbReference type="Pfam" id="PF00583">
    <property type="entry name" value="Acetyltransf_1"/>
    <property type="match status" value="1"/>
</dbReference>
<organism evidence="2 3">
    <name type="scientific">Sporocytophaga myxococcoides</name>
    <dbReference type="NCBI Taxonomy" id="153721"/>
    <lineage>
        <taxon>Bacteria</taxon>
        <taxon>Pseudomonadati</taxon>
        <taxon>Bacteroidota</taxon>
        <taxon>Cytophagia</taxon>
        <taxon>Cytophagales</taxon>
        <taxon>Cytophagaceae</taxon>
        <taxon>Sporocytophaga</taxon>
    </lineage>
</organism>
<dbReference type="PANTHER" id="PTHR43617:SF2">
    <property type="entry name" value="UPF0039 PROTEIN SLL0451"/>
    <property type="match status" value="1"/>
</dbReference>
<dbReference type="InterPro" id="IPR016181">
    <property type="entry name" value="Acyl_CoA_acyltransferase"/>
</dbReference>
<dbReference type="Proteomes" id="UP000030185">
    <property type="component" value="Unassembled WGS sequence"/>
</dbReference>
<evidence type="ECO:0000313" key="3">
    <source>
        <dbReference type="Proteomes" id="UP000030185"/>
    </source>
</evidence>
<sequence length="173" mass="19643">MNIRQEVKDDYSVTENLIQEAFLNAEFSNQKEHILVHKLRYTEAFVPQLSLIAESDNQIVGHILFTKVKIEGNITKESLALAPLSVLPKVQNHGIGSRLMKYGLEKAKELDFESVIVLGHPKYYKKFGFVDASRWNIKCPFDVPNEVFMALQLKENALNDAAGMVQYPGVFTE</sequence>
<accession>A0A098LCE7</accession>
<dbReference type="OrthoDB" id="9797178at2"/>
<reference evidence="2 3" key="1">
    <citation type="submission" date="2014-09" db="EMBL/GenBank/DDBJ databases">
        <title>Sporocytophaga myxococcoides PG-01 genome sequencing.</title>
        <authorList>
            <person name="Liu L."/>
            <person name="Gao P.J."/>
            <person name="Chen G.J."/>
            <person name="Wang L.S."/>
        </authorList>
    </citation>
    <scope>NUCLEOTIDE SEQUENCE [LARGE SCALE GENOMIC DNA]</scope>
    <source>
        <strain evidence="2 3">PG-01</strain>
    </source>
</reference>
<evidence type="ECO:0000259" key="1">
    <source>
        <dbReference type="PROSITE" id="PS51186"/>
    </source>
</evidence>
<dbReference type="GO" id="GO:0016747">
    <property type="term" value="F:acyltransferase activity, transferring groups other than amino-acyl groups"/>
    <property type="evidence" value="ECO:0007669"/>
    <property type="project" value="InterPro"/>
</dbReference>
<dbReference type="SUPFAM" id="SSF55729">
    <property type="entry name" value="Acyl-CoA N-acyltransferases (Nat)"/>
    <property type="match status" value="1"/>
</dbReference>
<dbReference type="eggNOG" id="COG3153">
    <property type="taxonomic scope" value="Bacteria"/>
</dbReference>
<dbReference type="STRING" id="153721.MYP_1894"/>
<protein>
    <submittedName>
        <fullName evidence="2">N-acetyltransferase GCN5</fullName>
    </submittedName>
</protein>
<dbReference type="AlphaFoldDB" id="A0A098LCE7"/>
<dbReference type="PROSITE" id="PS51186">
    <property type="entry name" value="GNAT"/>
    <property type="match status" value="1"/>
</dbReference>
<dbReference type="Gene3D" id="3.40.630.30">
    <property type="match status" value="1"/>
</dbReference>
<dbReference type="CDD" id="cd04301">
    <property type="entry name" value="NAT_SF"/>
    <property type="match status" value="1"/>
</dbReference>
<feature type="domain" description="N-acetyltransferase" evidence="1">
    <location>
        <begin position="1"/>
        <end position="154"/>
    </location>
</feature>
<name>A0A098LCE7_9BACT</name>
<keyword evidence="2" id="KW-0808">Transferase</keyword>
<evidence type="ECO:0000313" key="2">
    <source>
        <dbReference type="EMBL" id="GAL84666.1"/>
    </source>
</evidence>
<gene>
    <name evidence="2" type="ORF">MYP_1894</name>
</gene>
<dbReference type="InterPro" id="IPR050276">
    <property type="entry name" value="MshD_Acetyltransferase"/>
</dbReference>
<keyword evidence="3" id="KW-1185">Reference proteome</keyword>
<dbReference type="RefSeq" id="WP_045461904.1">
    <property type="nucleotide sequence ID" value="NZ_BBLT01000003.1"/>
</dbReference>